<proteinExistence type="predicted"/>
<dbReference type="HOGENOM" id="CLU_3059500_0_0_9"/>
<organism evidence="1 2">
    <name type="scientific">Eshraghiella crossota DSM 2876</name>
    <dbReference type="NCBI Taxonomy" id="511680"/>
    <lineage>
        <taxon>Bacteria</taxon>
        <taxon>Bacillati</taxon>
        <taxon>Bacillota</taxon>
        <taxon>Clostridia</taxon>
        <taxon>Lachnospirales</taxon>
        <taxon>Lachnospiraceae</taxon>
        <taxon>Eshraghiella</taxon>
    </lineage>
</organism>
<reference evidence="1 2" key="1">
    <citation type="submission" date="2010-02" db="EMBL/GenBank/DDBJ databases">
        <authorList>
            <person name="Weinstock G."/>
            <person name="Sodergren E."/>
            <person name="Clifton S."/>
            <person name="Fulton L."/>
            <person name="Fulton B."/>
            <person name="Courtney L."/>
            <person name="Fronick C."/>
            <person name="Harrison M."/>
            <person name="Strong C."/>
            <person name="Farmer C."/>
            <person name="Delahaunty K."/>
            <person name="Markovic C."/>
            <person name="Hall O."/>
            <person name="Minx P."/>
            <person name="Tomlinson C."/>
            <person name="Mitreva M."/>
            <person name="Nelson J."/>
            <person name="Hou S."/>
            <person name="Wollam A."/>
            <person name="Pepin K.H."/>
            <person name="Johnson M."/>
            <person name="Bhonagiri V."/>
            <person name="Zhang X."/>
            <person name="Suruliraj S."/>
            <person name="Warren W."/>
            <person name="Chinwalla A."/>
            <person name="Mardis E.R."/>
            <person name="Wilson R.K."/>
        </authorList>
    </citation>
    <scope>NUCLEOTIDE SEQUENCE [LARGE SCALE GENOMIC DNA]</scope>
    <source>
        <strain evidence="1 2">DSM 2876</strain>
    </source>
</reference>
<accession>D4RW66</accession>
<evidence type="ECO:0000313" key="1">
    <source>
        <dbReference type="EMBL" id="EFF69683.1"/>
    </source>
</evidence>
<keyword evidence="2" id="KW-1185">Reference proteome</keyword>
<name>D4RW66_9FIRM</name>
<gene>
    <name evidence="1" type="ORF">BUTYVIB_00196</name>
</gene>
<evidence type="ECO:0000313" key="2">
    <source>
        <dbReference type="Proteomes" id="UP000006238"/>
    </source>
</evidence>
<dbReference type="EMBL" id="ABWN01000017">
    <property type="protein sequence ID" value="EFF69683.1"/>
    <property type="molecule type" value="Genomic_DNA"/>
</dbReference>
<dbReference type="Proteomes" id="UP000006238">
    <property type="component" value="Unassembled WGS sequence"/>
</dbReference>
<comment type="caution">
    <text evidence="1">The sequence shown here is derived from an EMBL/GenBank/DDBJ whole genome shotgun (WGS) entry which is preliminary data.</text>
</comment>
<protein>
    <submittedName>
        <fullName evidence="1">Uncharacterized protein</fullName>
    </submittedName>
</protein>
<sequence>MHKENYENIIKFYRNEGNTLDLISVKLNTINQYVLRVTENQVKSFSAYNKQQR</sequence>
<dbReference type="AlphaFoldDB" id="D4RW66"/>